<dbReference type="PANTHER" id="PTHR11058">
    <property type="entry name" value="NADH-UBIQUINONE OXIDOREDUCTASE CHAIN 3"/>
    <property type="match status" value="1"/>
</dbReference>
<feature type="transmembrane region" description="Helical" evidence="9">
    <location>
        <begin position="6"/>
        <end position="25"/>
    </location>
</feature>
<reference evidence="10" key="2">
    <citation type="submission" date="2011-08" db="EMBL/GenBank/DDBJ databases">
        <authorList>
            <person name="Dayrat B."/>
        </authorList>
    </citation>
    <scope>NUCLEOTIDE SEQUENCE</scope>
</reference>
<evidence type="ECO:0000256" key="2">
    <source>
        <dbReference type="ARBA" id="ARBA00008472"/>
    </source>
</evidence>
<organism evidence="10">
    <name type="scientific">Ovatella vulcani</name>
    <dbReference type="NCBI Taxonomy" id="999270"/>
    <lineage>
        <taxon>Eukaryota</taxon>
        <taxon>Metazoa</taxon>
        <taxon>Spiralia</taxon>
        <taxon>Lophotrochozoa</taxon>
        <taxon>Mollusca</taxon>
        <taxon>Gastropoda</taxon>
        <taxon>Heterobranchia</taxon>
        <taxon>Euthyneura</taxon>
        <taxon>Panpulmonata</taxon>
        <taxon>Eupulmonata</taxon>
        <taxon>Ellobiida</taxon>
        <taxon>Ellobioidea</taxon>
        <taxon>Ellobiidae</taxon>
        <taxon>Ovatella</taxon>
    </lineage>
</organism>
<dbReference type="GO" id="GO:0031966">
    <property type="term" value="C:mitochondrial membrane"/>
    <property type="evidence" value="ECO:0007669"/>
    <property type="project" value="UniProtKB-SubCell"/>
</dbReference>
<keyword evidence="7 9" id="KW-0472">Membrane</keyword>
<comment type="subcellular location">
    <subcellularLocation>
        <location evidence="1">Membrane</location>
    </subcellularLocation>
    <subcellularLocation>
        <location evidence="9">Mitochondrion membrane</location>
        <topology evidence="9">Multi-pass membrane protein</topology>
    </subcellularLocation>
</comment>
<keyword evidence="9" id="KW-0679">Respiratory chain</keyword>
<comment type="function">
    <text evidence="9">Core subunit of the mitochondrial membrane respiratory chain NADH dehydrogenase (Complex I) which catalyzes electron transfer from NADH through the respiratory chain, using ubiquinone as an electron acceptor. Essential for the catalytic activity of complex I.</text>
</comment>
<proteinExistence type="inferred from homology"/>
<keyword evidence="9" id="KW-0830">Ubiquinone</keyword>
<dbReference type="PANTHER" id="PTHR11058:SF9">
    <property type="entry name" value="NADH-UBIQUINONE OXIDOREDUCTASE CHAIN 3"/>
    <property type="match status" value="1"/>
</dbReference>
<evidence type="ECO:0000256" key="1">
    <source>
        <dbReference type="ARBA" id="ARBA00004370"/>
    </source>
</evidence>
<dbReference type="EMBL" id="JN615139">
    <property type="protein sequence ID" value="AEQ93850.1"/>
    <property type="molecule type" value="Genomic_DNA"/>
</dbReference>
<name>G8HPA5_9EUPU</name>
<evidence type="ECO:0000256" key="9">
    <source>
        <dbReference type="RuleBase" id="RU003640"/>
    </source>
</evidence>
<comment type="similarity">
    <text evidence="2 9">Belongs to the complex I subunit 3 family.</text>
</comment>
<evidence type="ECO:0000256" key="8">
    <source>
        <dbReference type="ARBA" id="ARBA00049551"/>
    </source>
</evidence>
<keyword evidence="4 9" id="KW-0813">Transport</keyword>
<evidence type="ECO:0000256" key="5">
    <source>
        <dbReference type="ARBA" id="ARBA00022692"/>
    </source>
</evidence>
<geneLocation type="mitochondrion" evidence="10"/>
<dbReference type="Gene3D" id="1.20.58.1610">
    <property type="entry name" value="NADH:ubiquinone/plastoquinone oxidoreductase, chain 3"/>
    <property type="match status" value="1"/>
</dbReference>
<feature type="transmembrane region" description="Helical" evidence="9">
    <location>
        <begin position="56"/>
        <end position="81"/>
    </location>
</feature>
<evidence type="ECO:0000256" key="4">
    <source>
        <dbReference type="ARBA" id="ARBA00022448"/>
    </source>
</evidence>
<keyword evidence="5 9" id="KW-0812">Transmembrane</keyword>
<dbReference type="EC" id="7.1.1.2" evidence="9"/>
<keyword evidence="9" id="KW-1278">Translocase</keyword>
<dbReference type="InterPro" id="IPR038430">
    <property type="entry name" value="NDAH_ubi_oxred_su3_sf"/>
</dbReference>
<reference evidence="10" key="1">
    <citation type="journal article" date="2011" name="BMC Evol. Biol.">
        <title>Ten new complete mitochondrial genomes of pulmonates (Mollusca: Gastropoda) and their impact on phylogenetic relationships.</title>
        <authorList>
            <person name="White T.R."/>
            <person name="Conrad M.M."/>
            <person name="Tseng R."/>
            <person name="Balayan S."/>
            <person name="Golding R."/>
            <person name="de Frias Martins A.M."/>
            <person name="Dayrat B.A."/>
        </authorList>
    </citation>
    <scope>NUCLEOTIDE SEQUENCE</scope>
</reference>
<evidence type="ECO:0000313" key="10">
    <source>
        <dbReference type="EMBL" id="AEQ93850.1"/>
    </source>
</evidence>
<keyword evidence="9" id="KW-0520">NAD</keyword>
<dbReference type="InterPro" id="IPR000440">
    <property type="entry name" value="NADH_UbQ/plastoQ_OxRdtase_su3"/>
</dbReference>
<keyword evidence="9" id="KW-0249">Electron transport</keyword>
<evidence type="ECO:0000256" key="7">
    <source>
        <dbReference type="ARBA" id="ARBA00023136"/>
    </source>
</evidence>
<feature type="transmembrane region" description="Helical" evidence="9">
    <location>
        <begin position="87"/>
        <end position="104"/>
    </location>
</feature>
<comment type="catalytic activity">
    <reaction evidence="8 9">
        <text>a ubiquinone + NADH + 5 H(+)(in) = a ubiquinol + NAD(+) + 4 H(+)(out)</text>
        <dbReference type="Rhea" id="RHEA:29091"/>
        <dbReference type="Rhea" id="RHEA-COMP:9565"/>
        <dbReference type="Rhea" id="RHEA-COMP:9566"/>
        <dbReference type="ChEBI" id="CHEBI:15378"/>
        <dbReference type="ChEBI" id="CHEBI:16389"/>
        <dbReference type="ChEBI" id="CHEBI:17976"/>
        <dbReference type="ChEBI" id="CHEBI:57540"/>
        <dbReference type="ChEBI" id="CHEBI:57945"/>
        <dbReference type="EC" id="7.1.1.2"/>
    </reaction>
</comment>
<dbReference type="AlphaFoldDB" id="G8HPA5"/>
<dbReference type="Pfam" id="PF00507">
    <property type="entry name" value="Oxidored_q4"/>
    <property type="match status" value="1"/>
</dbReference>
<accession>G8HPA5</accession>
<protein>
    <recommendedName>
        <fullName evidence="3 9">NADH-ubiquinone oxidoreductase chain 3</fullName>
        <ecNumber evidence="9">7.1.1.2</ecNumber>
    </recommendedName>
</protein>
<evidence type="ECO:0000256" key="6">
    <source>
        <dbReference type="ARBA" id="ARBA00022989"/>
    </source>
</evidence>
<keyword evidence="6 9" id="KW-1133">Transmembrane helix</keyword>
<evidence type="ECO:0000256" key="3">
    <source>
        <dbReference type="ARBA" id="ARBA00021007"/>
    </source>
</evidence>
<dbReference type="GO" id="GO:0008137">
    <property type="term" value="F:NADH dehydrogenase (ubiquinone) activity"/>
    <property type="evidence" value="ECO:0007669"/>
    <property type="project" value="UniProtKB-UniRule"/>
</dbReference>
<dbReference type="GO" id="GO:0030964">
    <property type="term" value="C:NADH dehydrogenase complex"/>
    <property type="evidence" value="ECO:0007669"/>
    <property type="project" value="TreeGrafter"/>
</dbReference>
<keyword evidence="9 10" id="KW-0496">Mitochondrion</keyword>
<sequence length="117" mass="13142">MLSPLIIFSFVLTLALLVIYYLTSFPKEVDGGEKMTAFECGFEPLSQMRSPFSARFFILVVLFLIFDVEVALLFPVLTMISTLKAPVVGWAFLAFLAVLLIGLFHEWDEGAIDWVSV</sequence>
<gene>
    <name evidence="10" type="primary">nad3</name>
</gene>